<accession>A0A1M6L0A3</accession>
<dbReference type="EMBL" id="FQYP01000013">
    <property type="protein sequence ID" value="SHJ64559.1"/>
    <property type="molecule type" value="Genomic_DNA"/>
</dbReference>
<proteinExistence type="predicted"/>
<name>A0A1M6L0A3_9FLAO</name>
<evidence type="ECO:0000313" key="2">
    <source>
        <dbReference type="Proteomes" id="UP000184432"/>
    </source>
</evidence>
<sequence>MRKLHKLSTKFLYRIGSPMARIIPLLFIFCLLFSSCYTYKNMETAGYEIKPNKTYRITTETLIKKKIKVIEVTNSEIVGRIDMKNVVIPVSEIQEIKLRKFSYFKSFVVVPATYVAAGIGLVYSGVYY</sequence>
<dbReference type="OrthoDB" id="1165029at2"/>
<protein>
    <submittedName>
        <fullName evidence="1">Uncharacterized protein</fullName>
    </submittedName>
</protein>
<dbReference type="AlphaFoldDB" id="A0A1M6L0A3"/>
<reference evidence="2" key="1">
    <citation type="submission" date="2016-11" db="EMBL/GenBank/DDBJ databases">
        <authorList>
            <person name="Varghese N."/>
            <person name="Submissions S."/>
        </authorList>
    </citation>
    <scope>NUCLEOTIDE SEQUENCE [LARGE SCALE GENOMIC DNA]</scope>
    <source>
        <strain evidence="2">DSM 22623</strain>
    </source>
</reference>
<gene>
    <name evidence="1" type="ORF">SAMN04488508_11339</name>
</gene>
<organism evidence="1 2">
    <name type="scientific">Aquimarina spongiae</name>
    <dbReference type="NCBI Taxonomy" id="570521"/>
    <lineage>
        <taxon>Bacteria</taxon>
        <taxon>Pseudomonadati</taxon>
        <taxon>Bacteroidota</taxon>
        <taxon>Flavobacteriia</taxon>
        <taxon>Flavobacteriales</taxon>
        <taxon>Flavobacteriaceae</taxon>
        <taxon>Aquimarina</taxon>
    </lineage>
</organism>
<dbReference type="Proteomes" id="UP000184432">
    <property type="component" value="Unassembled WGS sequence"/>
</dbReference>
<evidence type="ECO:0000313" key="1">
    <source>
        <dbReference type="EMBL" id="SHJ64559.1"/>
    </source>
</evidence>
<dbReference type="RefSeq" id="WP_139242090.1">
    <property type="nucleotide sequence ID" value="NZ_FQYP01000013.1"/>
</dbReference>
<keyword evidence="2" id="KW-1185">Reference proteome</keyword>